<dbReference type="PANTHER" id="PTHR45936">
    <property type="entry name" value="TRNA-DIHYDROURIDINE(20) SYNTHASE [NAD(P)+]-LIKE"/>
    <property type="match status" value="1"/>
</dbReference>
<keyword evidence="5" id="KW-0819">tRNA processing</keyword>
<dbReference type="Proteomes" id="UP000799437">
    <property type="component" value="Unassembled WGS sequence"/>
</dbReference>
<feature type="compositionally biased region" description="Low complexity" evidence="10">
    <location>
        <begin position="496"/>
        <end position="506"/>
    </location>
</feature>
<comment type="function">
    <text evidence="7">Catalyzes the synthesis of dihydrouridine, a modified base found in the D-loop of most tRNAs. Specifically modifies U47 in cytoplasmic tRNAs. Catalyzes the synthesis of dihydrouridine in some mRNAs, thereby affecting their translation.</text>
</comment>
<dbReference type="SUPFAM" id="SSF51395">
    <property type="entry name" value="FMN-linked oxidoreductases"/>
    <property type="match status" value="1"/>
</dbReference>
<dbReference type="GO" id="GO:0017150">
    <property type="term" value="F:tRNA dihydrouridine synthase activity"/>
    <property type="evidence" value="ECO:0007669"/>
    <property type="project" value="InterPro"/>
</dbReference>
<keyword evidence="6" id="KW-0560">Oxidoreductase</keyword>
<evidence type="ECO:0000256" key="4">
    <source>
        <dbReference type="ARBA" id="ARBA00022664"/>
    </source>
</evidence>
<comment type="catalytic activity">
    <reaction evidence="9">
        <text>a 5,6-dihydrouridine in mRNA + NADP(+) = a uridine in mRNA + NADPH + H(+)</text>
        <dbReference type="Rhea" id="RHEA:69855"/>
        <dbReference type="Rhea" id="RHEA-COMP:14658"/>
        <dbReference type="Rhea" id="RHEA-COMP:17789"/>
        <dbReference type="ChEBI" id="CHEBI:15378"/>
        <dbReference type="ChEBI" id="CHEBI:57783"/>
        <dbReference type="ChEBI" id="CHEBI:58349"/>
        <dbReference type="ChEBI" id="CHEBI:65315"/>
        <dbReference type="ChEBI" id="CHEBI:74443"/>
    </reaction>
    <physiologicalReaction direction="right-to-left" evidence="9">
        <dbReference type="Rhea" id="RHEA:69857"/>
    </physiologicalReaction>
</comment>
<dbReference type="Gene3D" id="3.20.20.70">
    <property type="entry name" value="Aldolase class I"/>
    <property type="match status" value="1"/>
</dbReference>
<evidence type="ECO:0000256" key="7">
    <source>
        <dbReference type="ARBA" id="ARBA00045934"/>
    </source>
</evidence>
<keyword evidence="4" id="KW-0507">mRNA processing</keyword>
<dbReference type="GO" id="GO:0050660">
    <property type="term" value="F:flavin adenine dinucleotide binding"/>
    <property type="evidence" value="ECO:0007669"/>
    <property type="project" value="InterPro"/>
</dbReference>
<dbReference type="GO" id="GO:0006397">
    <property type="term" value="P:mRNA processing"/>
    <property type="evidence" value="ECO:0007669"/>
    <property type="project" value="UniProtKB-KW"/>
</dbReference>
<reference evidence="12" key="1">
    <citation type="journal article" date="2020" name="Stud. Mycol.">
        <title>101 Dothideomycetes genomes: a test case for predicting lifestyles and emergence of pathogens.</title>
        <authorList>
            <person name="Haridas S."/>
            <person name="Albert R."/>
            <person name="Binder M."/>
            <person name="Bloem J."/>
            <person name="Labutti K."/>
            <person name="Salamov A."/>
            <person name="Andreopoulos B."/>
            <person name="Baker S."/>
            <person name="Barry K."/>
            <person name="Bills G."/>
            <person name="Bluhm B."/>
            <person name="Cannon C."/>
            <person name="Castanera R."/>
            <person name="Culley D."/>
            <person name="Daum C."/>
            <person name="Ezra D."/>
            <person name="Gonzalez J."/>
            <person name="Henrissat B."/>
            <person name="Kuo A."/>
            <person name="Liang C."/>
            <person name="Lipzen A."/>
            <person name="Lutzoni F."/>
            <person name="Magnuson J."/>
            <person name="Mondo S."/>
            <person name="Nolan M."/>
            <person name="Ohm R."/>
            <person name="Pangilinan J."/>
            <person name="Park H.-J."/>
            <person name="Ramirez L."/>
            <person name="Alfaro M."/>
            <person name="Sun H."/>
            <person name="Tritt A."/>
            <person name="Yoshinaga Y."/>
            <person name="Zwiers L.-H."/>
            <person name="Turgeon B."/>
            <person name="Goodwin S."/>
            <person name="Spatafora J."/>
            <person name="Crous P."/>
            <person name="Grigoriev I."/>
        </authorList>
    </citation>
    <scope>NUCLEOTIDE SEQUENCE</scope>
    <source>
        <strain evidence="12">CBS 121739</strain>
    </source>
</reference>
<gene>
    <name evidence="12" type="ORF">EJ05DRAFT_514132</name>
</gene>
<dbReference type="CDD" id="cd02801">
    <property type="entry name" value="DUS_like_FMN"/>
    <property type="match status" value="1"/>
</dbReference>
<evidence type="ECO:0000256" key="2">
    <source>
        <dbReference type="ARBA" id="ARBA00022630"/>
    </source>
</evidence>
<evidence type="ECO:0000256" key="10">
    <source>
        <dbReference type="SAM" id="MobiDB-lite"/>
    </source>
</evidence>
<feature type="compositionally biased region" description="Basic and acidic residues" evidence="10">
    <location>
        <begin position="467"/>
        <end position="484"/>
    </location>
</feature>
<evidence type="ECO:0000256" key="8">
    <source>
        <dbReference type="ARBA" id="ARBA00048342"/>
    </source>
</evidence>
<dbReference type="PANTHER" id="PTHR45936:SF1">
    <property type="entry name" value="TRNA-DIHYDROURIDINE(20) SYNTHASE [NAD(P)+]-LIKE"/>
    <property type="match status" value="1"/>
</dbReference>
<evidence type="ECO:0000256" key="3">
    <source>
        <dbReference type="ARBA" id="ARBA00022643"/>
    </source>
</evidence>
<evidence type="ECO:0000256" key="5">
    <source>
        <dbReference type="ARBA" id="ARBA00022694"/>
    </source>
</evidence>
<dbReference type="Pfam" id="PF01207">
    <property type="entry name" value="Dus"/>
    <property type="match status" value="1"/>
</dbReference>
<evidence type="ECO:0000313" key="13">
    <source>
        <dbReference type="Proteomes" id="UP000799437"/>
    </source>
</evidence>
<proteinExistence type="predicted"/>
<evidence type="ECO:0000259" key="11">
    <source>
        <dbReference type="Pfam" id="PF01207"/>
    </source>
</evidence>
<name>A0A6A6VWD7_9PEZI</name>
<evidence type="ECO:0000313" key="12">
    <source>
        <dbReference type="EMBL" id="KAF2754106.1"/>
    </source>
</evidence>
<keyword evidence="3" id="KW-0288">FMN</keyword>
<evidence type="ECO:0000256" key="9">
    <source>
        <dbReference type="ARBA" id="ARBA00049447"/>
    </source>
</evidence>
<evidence type="ECO:0000256" key="6">
    <source>
        <dbReference type="ARBA" id="ARBA00023002"/>
    </source>
</evidence>
<protein>
    <submittedName>
        <fullName evidence="12">FMN-linked oxidoreductase</fullName>
    </submittedName>
</protein>
<dbReference type="InterPro" id="IPR013785">
    <property type="entry name" value="Aldolase_TIM"/>
</dbReference>
<dbReference type="GeneID" id="54489553"/>
<evidence type="ECO:0000256" key="1">
    <source>
        <dbReference type="ARBA" id="ARBA00001917"/>
    </source>
</evidence>
<accession>A0A6A6VWD7</accession>
<dbReference type="InterPro" id="IPR018517">
    <property type="entry name" value="tRNA_hU_synthase_CS"/>
</dbReference>
<dbReference type="InterPro" id="IPR052582">
    <property type="entry name" value="tRNA-DUS-like"/>
</dbReference>
<dbReference type="RefSeq" id="XP_033596557.1">
    <property type="nucleotide sequence ID" value="XM_033748499.1"/>
</dbReference>
<feature type="region of interest" description="Disordered" evidence="10">
    <location>
        <begin position="451"/>
        <end position="535"/>
    </location>
</feature>
<organism evidence="12 13">
    <name type="scientific">Pseudovirgaria hyperparasitica</name>
    <dbReference type="NCBI Taxonomy" id="470096"/>
    <lineage>
        <taxon>Eukaryota</taxon>
        <taxon>Fungi</taxon>
        <taxon>Dikarya</taxon>
        <taxon>Ascomycota</taxon>
        <taxon>Pezizomycotina</taxon>
        <taxon>Dothideomycetes</taxon>
        <taxon>Dothideomycetes incertae sedis</taxon>
        <taxon>Acrospermales</taxon>
        <taxon>Acrospermaceae</taxon>
        <taxon>Pseudovirgaria</taxon>
    </lineage>
</organism>
<dbReference type="InterPro" id="IPR035587">
    <property type="entry name" value="DUS-like_FMN-bd"/>
</dbReference>
<dbReference type="AlphaFoldDB" id="A0A6A6VWD7"/>
<keyword evidence="13" id="KW-1185">Reference proteome</keyword>
<dbReference type="PROSITE" id="PS01136">
    <property type="entry name" value="UPF0034"/>
    <property type="match status" value="1"/>
</dbReference>
<dbReference type="EMBL" id="ML996581">
    <property type="protein sequence ID" value="KAF2754106.1"/>
    <property type="molecule type" value="Genomic_DNA"/>
</dbReference>
<dbReference type="GO" id="GO:0005737">
    <property type="term" value="C:cytoplasm"/>
    <property type="evidence" value="ECO:0007669"/>
    <property type="project" value="TreeGrafter"/>
</dbReference>
<comment type="catalytic activity">
    <reaction evidence="8">
        <text>a 5,6-dihydrouridine in mRNA + NAD(+) = a uridine in mRNA + NADH + H(+)</text>
        <dbReference type="Rhea" id="RHEA:69851"/>
        <dbReference type="Rhea" id="RHEA-COMP:14658"/>
        <dbReference type="Rhea" id="RHEA-COMP:17789"/>
        <dbReference type="ChEBI" id="CHEBI:15378"/>
        <dbReference type="ChEBI" id="CHEBI:57540"/>
        <dbReference type="ChEBI" id="CHEBI:57945"/>
        <dbReference type="ChEBI" id="CHEBI:65315"/>
        <dbReference type="ChEBI" id="CHEBI:74443"/>
    </reaction>
    <physiologicalReaction direction="right-to-left" evidence="8">
        <dbReference type="Rhea" id="RHEA:69853"/>
    </physiologicalReaction>
</comment>
<comment type="cofactor">
    <cofactor evidence="1">
        <name>FMN</name>
        <dbReference type="ChEBI" id="CHEBI:58210"/>
    </cofactor>
</comment>
<feature type="domain" description="DUS-like FMN-binding" evidence="11">
    <location>
        <begin position="45"/>
        <end position="300"/>
    </location>
</feature>
<dbReference type="OrthoDB" id="10262250at2759"/>
<sequence>MLRTLASFLKSATAMSSPPPTSTVAKRVPIPKHGVDYRGKVVLAPMVRSGELPSRLLALKYGADLVWGPETIDRSIIGSTRKFNPTTSTIDYTRTSQSQLALPPEMRTESTLYSIHPALESKHLIFQLGTASPTLAVQAAQLIAADVAGIDVNAGCPKPFSTAGGMGAALLKTPDLLCAILEALVANISPVFHIGISVKIRLLHDPADTEALVRRLVRTGITALTVHCRTTPMRPRERAIRDQLRMIVAICHDAGVACVVNGDVADRAHALALMAEYGADGAMIATAAEKNPSVFRPVADGGVLPWRVVAAEYIRTAMRVGNKWGNTKYLLQQIVPGKERAYKDLMPCRCYAAAVEVLRGHAGDGDVGGNGDVVGEADVQLAAQTDALLGIPYGRASESKTEKKARIKDTRAEYKRVAAAYALSKGEGEGEGEGGEEVDVQEDGGEEQVARYGDDTQQQHHAKRPSVSKEAEAEAEAEDKKAGGEAKVNISPEQDSTSTNSTNSTSEHIDKKIKLPPLPASSDAATAAGMQSIAV</sequence>
<keyword evidence="2" id="KW-0285">Flavoprotein</keyword>